<proteinExistence type="predicted"/>
<organism evidence="2 3">
    <name type="scientific">Microbacterium keratanolyticum</name>
    <dbReference type="NCBI Taxonomy" id="67574"/>
    <lineage>
        <taxon>Bacteria</taxon>
        <taxon>Bacillati</taxon>
        <taxon>Actinomycetota</taxon>
        <taxon>Actinomycetes</taxon>
        <taxon>Micrococcales</taxon>
        <taxon>Microbacteriaceae</taxon>
        <taxon>Microbacterium</taxon>
    </lineage>
</organism>
<feature type="transmembrane region" description="Helical" evidence="1">
    <location>
        <begin position="379"/>
        <end position="400"/>
    </location>
</feature>
<gene>
    <name evidence="2" type="ORF">GCM10017596_05140</name>
</gene>
<dbReference type="EMBL" id="BSET01000001">
    <property type="protein sequence ID" value="GLK00799.1"/>
    <property type="molecule type" value="Genomic_DNA"/>
</dbReference>
<accession>A0A9W6HRI5</accession>
<feature type="transmembrane region" description="Helical" evidence="1">
    <location>
        <begin position="229"/>
        <end position="248"/>
    </location>
</feature>
<feature type="transmembrane region" description="Helical" evidence="1">
    <location>
        <begin position="12"/>
        <end position="33"/>
    </location>
</feature>
<dbReference type="RefSeq" id="WP_204938488.1">
    <property type="nucleotide sequence ID" value="NZ_BAAAUM010000001.1"/>
</dbReference>
<keyword evidence="1" id="KW-0472">Membrane</keyword>
<dbReference type="PANTHER" id="PTHR34473:SF2">
    <property type="entry name" value="UPF0699 TRANSMEMBRANE PROTEIN YDBT"/>
    <property type="match status" value="1"/>
</dbReference>
<dbReference type="PANTHER" id="PTHR34473">
    <property type="entry name" value="UPF0699 TRANSMEMBRANE PROTEIN YDBS"/>
    <property type="match status" value="1"/>
</dbReference>
<evidence type="ECO:0008006" key="4">
    <source>
        <dbReference type="Google" id="ProtNLM"/>
    </source>
</evidence>
<keyword evidence="1" id="KW-1133">Transmembrane helix</keyword>
<feature type="transmembrane region" description="Helical" evidence="1">
    <location>
        <begin position="39"/>
        <end position="57"/>
    </location>
</feature>
<keyword evidence="1" id="KW-0812">Transmembrane</keyword>
<reference evidence="2" key="2">
    <citation type="submission" date="2023-01" db="EMBL/GenBank/DDBJ databases">
        <authorList>
            <person name="Sun Q."/>
            <person name="Evtushenko L."/>
        </authorList>
    </citation>
    <scope>NUCLEOTIDE SEQUENCE</scope>
    <source>
        <strain evidence="2">VKM Ac-1958</strain>
    </source>
</reference>
<dbReference type="AlphaFoldDB" id="A0A9W6HRI5"/>
<evidence type="ECO:0000313" key="2">
    <source>
        <dbReference type="EMBL" id="GLK00799.1"/>
    </source>
</evidence>
<dbReference type="Proteomes" id="UP001142325">
    <property type="component" value="Unassembled WGS sequence"/>
</dbReference>
<feature type="transmembrane region" description="Helical" evidence="1">
    <location>
        <begin position="187"/>
        <end position="209"/>
    </location>
</feature>
<keyword evidence="3" id="KW-1185">Reference proteome</keyword>
<feature type="transmembrane region" description="Helical" evidence="1">
    <location>
        <begin position="349"/>
        <end position="373"/>
    </location>
</feature>
<name>A0A9W6HRI5_9MICO</name>
<evidence type="ECO:0000313" key="3">
    <source>
        <dbReference type="Proteomes" id="UP001142325"/>
    </source>
</evidence>
<protein>
    <recommendedName>
        <fullName evidence="4">PH domain-containing protein</fullName>
    </recommendedName>
</protein>
<reference evidence="2" key="1">
    <citation type="journal article" date="2014" name="Int. J. Syst. Evol. Microbiol.">
        <title>Complete genome sequence of Corynebacterium casei LMG S-19264T (=DSM 44701T), isolated from a smear-ripened cheese.</title>
        <authorList>
            <consortium name="US DOE Joint Genome Institute (JGI-PGF)"/>
            <person name="Walter F."/>
            <person name="Albersmeier A."/>
            <person name="Kalinowski J."/>
            <person name="Ruckert C."/>
        </authorList>
    </citation>
    <scope>NUCLEOTIDE SEQUENCE</scope>
    <source>
        <strain evidence="2">VKM Ac-1958</strain>
    </source>
</reference>
<sequence length="500" mass="53172">MPEHRLPARAVLASYLQGAPAIVGLVGVGVVALTNAQFWLGRWGVFLIGALLLARLLQPVFTVATLRYDLSDSGIRVVRGLLNRRSTSASWAQVAVRERAQPWAYRMLHLDVLTLRVGGEVTADGVIELEGIEPAIAAEIVELAAQSHPRHEASPESVAEVPAPVVHDALGENVGSDTIYRATTGQLLVSGLVQGQVVVIGTGAVLAALDVVQQFGGWSDATLLQNLPLVATLAAAGIIVLGMLLAVVRFHGFEVARDGNRLVLSYGLIETQHRVVDAASIVGVRAHRNALEMLIDHVRIRLLSQGAIGSGAANAILPALPRTIAASVLEATNGALPVPALVYRSGRRALLPAAAALLFTVGVSVGAGLLASWLWAPPLFLALIAAGASALLVIGVLRLVTRRLSAQHPHLWAREQHLFERTDLVRTAEVHLLSVVSVARVRARGVRVAYFAGMPRSIRAVTRNHELLTDVRTTLGEAAAPLAASRVRARVRTHREVATR</sequence>
<evidence type="ECO:0000256" key="1">
    <source>
        <dbReference type="SAM" id="Phobius"/>
    </source>
</evidence>
<comment type="caution">
    <text evidence="2">The sequence shown here is derived from an EMBL/GenBank/DDBJ whole genome shotgun (WGS) entry which is preliminary data.</text>
</comment>